<name>A0A8E2EDZ6_9PEZI</name>
<dbReference type="Proteomes" id="UP000250266">
    <property type="component" value="Unassembled WGS sequence"/>
</dbReference>
<evidence type="ECO:0000313" key="1">
    <source>
        <dbReference type="EMBL" id="OCK82276.1"/>
    </source>
</evidence>
<gene>
    <name evidence="1" type="ORF">K432DRAFT_403048</name>
</gene>
<accession>A0A8E2EDZ6</accession>
<evidence type="ECO:0000313" key="2">
    <source>
        <dbReference type="Proteomes" id="UP000250266"/>
    </source>
</evidence>
<protein>
    <submittedName>
        <fullName evidence="1">Uncharacterized protein</fullName>
    </submittedName>
</protein>
<dbReference type="OrthoDB" id="3350591at2759"/>
<keyword evidence="2" id="KW-1185">Reference proteome</keyword>
<organism evidence="1 2">
    <name type="scientific">Lepidopterella palustris CBS 459.81</name>
    <dbReference type="NCBI Taxonomy" id="1314670"/>
    <lineage>
        <taxon>Eukaryota</taxon>
        <taxon>Fungi</taxon>
        <taxon>Dikarya</taxon>
        <taxon>Ascomycota</taxon>
        <taxon>Pezizomycotina</taxon>
        <taxon>Dothideomycetes</taxon>
        <taxon>Pleosporomycetidae</taxon>
        <taxon>Mytilinidiales</taxon>
        <taxon>Argynnaceae</taxon>
        <taxon>Lepidopterella</taxon>
    </lineage>
</organism>
<reference evidence="1 2" key="1">
    <citation type="journal article" date="2016" name="Nat. Commun.">
        <title>Ectomycorrhizal ecology is imprinted in the genome of the dominant symbiotic fungus Cenococcum geophilum.</title>
        <authorList>
            <consortium name="DOE Joint Genome Institute"/>
            <person name="Peter M."/>
            <person name="Kohler A."/>
            <person name="Ohm R.A."/>
            <person name="Kuo A."/>
            <person name="Krutzmann J."/>
            <person name="Morin E."/>
            <person name="Arend M."/>
            <person name="Barry K.W."/>
            <person name="Binder M."/>
            <person name="Choi C."/>
            <person name="Clum A."/>
            <person name="Copeland A."/>
            <person name="Grisel N."/>
            <person name="Haridas S."/>
            <person name="Kipfer T."/>
            <person name="LaButti K."/>
            <person name="Lindquist E."/>
            <person name="Lipzen A."/>
            <person name="Maire R."/>
            <person name="Meier B."/>
            <person name="Mihaltcheva S."/>
            <person name="Molinier V."/>
            <person name="Murat C."/>
            <person name="Poggeler S."/>
            <person name="Quandt C.A."/>
            <person name="Sperisen C."/>
            <person name="Tritt A."/>
            <person name="Tisserant E."/>
            <person name="Crous P.W."/>
            <person name="Henrissat B."/>
            <person name="Nehls U."/>
            <person name="Egli S."/>
            <person name="Spatafora J.W."/>
            <person name="Grigoriev I.V."/>
            <person name="Martin F.M."/>
        </authorList>
    </citation>
    <scope>NUCLEOTIDE SEQUENCE [LARGE SCALE GENOMIC DNA]</scope>
    <source>
        <strain evidence="1 2">CBS 459.81</strain>
    </source>
</reference>
<dbReference type="EMBL" id="KV744893">
    <property type="protein sequence ID" value="OCK82276.1"/>
    <property type="molecule type" value="Genomic_DNA"/>
</dbReference>
<sequence>MAHTATYQDFVAAQEKEEYPVASEQLSALKILFSDPTYPTSELAKQIAEPILKALEEKPTSPVDCFRIWRTIAAAIKQLTGYNHKLVELVVELQKAPDPLGYIALMQDFREHWTEFAFDFDDPPS</sequence>
<dbReference type="AlphaFoldDB" id="A0A8E2EDZ6"/>
<proteinExistence type="predicted"/>